<feature type="non-terminal residue" evidence="2">
    <location>
        <position position="50"/>
    </location>
</feature>
<dbReference type="eggNOG" id="ENOG502T1K1">
    <property type="taxonomic scope" value="Eukaryota"/>
</dbReference>
<dbReference type="Pfam" id="PF05699">
    <property type="entry name" value="Dimer_Tnp_hAT"/>
    <property type="match status" value="1"/>
</dbReference>
<gene>
    <name evidence="2" type="ORF">STEHIDRAFT_25324</name>
</gene>
<dbReference type="OMA" id="ISKHRNC"/>
<organism evidence="2 3">
    <name type="scientific">Stereum hirsutum (strain FP-91666)</name>
    <name type="common">White-rot fungus</name>
    <dbReference type="NCBI Taxonomy" id="721885"/>
    <lineage>
        <taxon>Eukaryota</taxon>
        <taxon>Fungi</taxon>
        <taxon>Dikarya</taxon>
        <taxon>Basidiomycota</taxon>
        <taxon>Agaricomycotina</taxon>
        <taxon>Agaricomycetes</taxon>
        <taxon>Russulales</taxon>
        <taxon>Stereaceae</taxon>
        <taxon>Stereum</taxon>
    </lineage>
</organism>
<feature type="non-terminal residue" evidence="2">
    <location>
        <position position="1"/>
    </location>
</feature>
<accession>R7RY72</accession>
<dbReference type="RefSeq" id="XP_007311027.1">
    <property type="nucleotide sequence ID" value="XM_007310965.1"/>
</dbReference>
<dbReference type="SUPFAM" id="SSF53098">
    <property type="entry name" value="Ribonuclease H-like"/>
    <property type="match status" value="1"/>
</dbReference>
<dbReference type="GO" id="GO:0046983">
    <property type="term" value="F:protein dimerization activity"/>
    <property type="evidence" value="ECO:0007669"/>
    <property type="project" value="InterPro"/>
</dbReference>
<name>R7RY72_STEHR</name>
<dbReference type="GeneID" id="18804342"/>
<reference evidence="3" key="1">
    <citation type="journal article" date="2012" name="Science">
        <title>The Paleozoic origin of enzymatic lignin decomposition reconstructed from 31 fungal genomes.</title>
        <authorList>
            <person name="Floudas D."/>
            <person name="Binder M."/>
            <person name="Riley R."/>
            <person name="Barry K."/>
            <person name="Blanchette R.A."/>
            <person name="Henrissat B."/>
            <person name="Martinez A.T."/>
            <person name="Otillar R."/>
            <person name="Spatafora J.W."/>
            <person name="Yadav J.S."/>
            <person name="Aerts A."/>
            <person name="Benoit I."/>
            <person name="Boyd A."/>
            <person name="Carlson A."/>
            <person name="Copeland A."/>
            <person name="Coutinho P.M."/>
            <person name="de Vries R.P."/>
            <person name="Ferreira P."/>
            <person name="Findley K."/>
            <person name="Foster B."/>
            <person name="Gaskell J."/>
            <person name="Glotzer D."/>
            <person name="Gorecki P."/>
            <person name="Heitman J."/>
            <person name="Hesse C."/>
            <person name="Hori C."/>
            <person name="Igarashi K."/>
            <person name="Jurgens J.A."/>
            <person name="Kallen N."/>
            <person name="Kersten P."/>
            <person name="Kohler A."/>
            <person name="Kuees U."/>
            <person name="Kumar T.K.A."/>
            <person name="Kuo A."/>
            <person name="LaButti K."/>
            <person name="Larrondo L.F."/>
            <person name="Lindquist E."/>
            <person name="Ling A."/>
            <person name="Lombard V."/>
            <person name="Lucas S."/>
            <person name="Lundell T."/>
            <person name="Martin R."/>
            <person name="McLaughlin D.J."/>
            <person name="Morgenstern I."/>
            <person name="Morin E."/>
            <person name="Murat C."/>
            <person name="Nagy L.G."/>
            <person name="Nolan M."/>
            <person name="Ohm R.A."/>
            <person name="Patyshakuliyeva A."/>
            <person name="Rokas A."/>
            <person name="Ruiz-Duenas F.J."/>
            <person name="Sabat G."/>
            <person name="Salamov A."/>
            <person name="Samejima M."/>
            <person name="Schmutz J."/>
            <person name="Slot J.C."/>
            <person name="St John F."/>
            <person name="Stenlid J."/>
            <person name="Sun H."/>
            <person name="Sun S."/>
            <person name="Syed K."/>
            <person name="Tsang A."/>
            <person name="Wiebenga A."/>
            <person name="Young D."/>
            <person name="Pisabarro A."/>
            <person name="Eastwood D.C."/>
            <person name="Martin F."/>
            <person name="Cullen D."/>
            <person name="Grigoriev I.V."/>
            <person name="Hibbett D.S."/>
        </authorList>
    </citation>
    <scope>NUCLEOTIDE SEQUENCE [LARGE SCALE GENOMIC DNA]</scope>
    <source>
        <strain evidence="3">FP-91666</strain>
    </source>
</reference>
<proteinExistence type="predicted"/>
<protein>
    <recommendedName>
        <fullName evidence="1">HAT C-terminal dimerisation domain-containing protein</fullName>
    </recommendedName>
</protein>
<dbReference type="KEGG" id="shs:STEHIDRAFT_25324"/>
<evidence type="ECO:0000313" key="2">
    <source>
        <dbReference type="EMBL" id="EIM79845.1"/>
    </source>
</evidence>
<dbReference type="Proteomes" id="UP000053927">
    <property type="component" value="Unassembled WGS sequence"/>
</dbReference>
<evidence type="ECO:0000259" key="1">
    <source>
        <dbReference type="Pfam" id="PF05699"/>
    </source>
</evidence>
<keyword evidence="3" id="KW-1185">Reference proteome</keyword>
<sequence>PVWAAIARDHLAIMASSVSSERAFSSAGLTITKLRNRLQGDIVEALQVLK</sequence>
<dbReference type="InterPro" id="IPR008906">
    <property type="entry name" value="HATC_C_dom"/>
</dbReference>
<dbReference type="InterPro" id="IPR012337">
    <property type="entry name" value="RNaseH-like_sf"/>
</dbReference>
<feature type="domain" description="HAT C-terminal dimerisation" evidence="1">
    <location>
        <begin position="1"/>
        <end position="49"/>
    </location>
</feature>
<evidence type="ECO:0000313" key="3">
    <source>
        <dbReference type="Proteomes" id="UP000053927"/>
    </source>
</evidence>
<dbReference type="AlphaFoldDB" id="R7RY72"/>
<dbReference type="EMBL" id="JH687401">
    <property type="protein sequence ID" value="EIM79845.1"/>
    <property type="molecule type" value="Genomic_DNA"/>
</dbReference>